<evidence type="ECO:0000256" key="2">
    <source>
        <dbReference type="SAM" id="SignalP"/>
    </source>
</evidence>
<organism evidence="3 4">
    <name type="scientific">Eleusine coracana subsp. coracana</name>
    <dbReference type="NCBI Taxonomy" id="191504"/>
    <lineage>
        <taxon>Eukaryota</taxon>
        <taxon>Viridiplantae</taxon>
        <taxon>Streptophyta</taxon>
        <taxon>Embryophyta</taxon>
        <taxon>Tracheophyta</taxon>
        <taxon>Spermatophyta</taxon>
        <taxon>Magnoliopsida</taxon>
        <taxon>Liliopsida</taxon>
        <taxon>Poales</taxon>
        <taxon>Poaceae</taxon>
        <taxon>PACMAD clade</taxon>
        <taxon>Chloridoideae</taxon>
        <taxon>Cynodonteae</taxon>
        <taxon>Eleusininae</taxon>
        <taxon>Eleusine</taxon>
    </lineage>
</organism>
<reference evidence="3" key="1">
    <citation type="journal article" date="2018" name="DNA Res.">
        <title>Multiple hybrid de novo genome assembly of finger millet, an orphan allotetraploid crop.</title>
        <authorList>
            <person name="Hatakeyama M."/>
            <person name="Aluri S."/>
            <person name="Balachadran M.T."/>
            <person name="Sivarajan S.R."/>
            <person name="Patrignani A."/>
            <person name="Gruter S."/>
            <person name="Poveda L."/>
            <person name="Shimizu-Inatsugi R."/>
            <person name="Baeten J."/>
            <person name="Francoijs K.J."/>
            <person name="Nataraja K.N."/>
            <person name="Reddy Y.A.N."/>
            <person name="Phadnis S."/>
            <person name="Ravikumar R.L."/>
            <person name="Schlapbach R."/>
            <person name="Sreeman S.M."/>
            <person name="Shimizu K.K."/>
        </authorList>
    </citation>
    <scope>NUCLEOTIDE SEQUENCE</scope>
</reference>
<dbReference type="EMBL" id="BQKI01000088">
    <property type="protein sequence ID" value="GJN35798.1"/>
    <property type="molecule type" value="Genomic_DNA"/>
</dbReference>
<evidence type="ECO:0000313" key="3">
    <source>
        <dbReference type="EMBL" id="GJN35798.1"/>
    </source>
</evidence>
<feature type="region of interest" description="Disordered" evidence="1">
    <location>
        <begin position="38"/>
        <end position="102"/>
    </location>
</feature>
<reference evidence="3" key="2">
    <citation type="submission" date="2021-12" db="EMBL/GenBank/DDBJ databases">
        <title>Resequencing data analysis of finger millet.</title>
        <authorList>
            <person name="Hatakeyama M."/>
            <person name="Aluri S."/>
            <person name="Balachadran M.T."/>
            <person name="Sivarajan S.R."/>
            <person name="Poveda L."/>
            <person name="Shimizu-Inatsugi R."/>
            <person name="Schlapbach R."/>
            <person name="Sreeman S.M."/>
            <person name="Shimizu K.K."/>
        </authorList>
    </citation>
    <scope>NUCLEOTIDE SEQUENCE</scope>
</reference>
<gene>
    <name evidence="3" type="primary">gb24605</name>
    <name evidence="3" type="ORF">PR202_gb24605</name>
</gene>
<evidence type="ECO:0000256" key="1">
    <source>
        <dbReference type="SAM" id="MobiDB-lite"/>
    </source>
</evidence>
<dbReference type="AlphaFoldDB" id="A0AAV5FM25"/>
<protein>
    <submittedName>
        <fullName evidence="3">Uncharacterized protein</fullName>
    </submittedName>
</protein>
<feature type="compositionally biased region" description="Low complexity" evidence="1">
    <location>
        <begin position="41"/>
        <end position="61"/>
    </location>
</feature>
<feature type="signal peptide" evidence="2">
    <location>
        <begin position="1"/>
        <end position="24"/>
    </location>
</feature>
<comment type="caution">
    <text evidence="3">The sequence shown here is derived from an EMBL/GenBank/DDBJ whole genome shotgun (WGS) entry which is preliminary data.</text>
</comment>
<keyword evidence="4" id="KW-1185">Reference proteome</keyword>
<accession>A0AAV5FM25</accession>
<feature type="chain" id="PRO_5043540114" evidence="2">
    <location>
        <begin position="25"/>
        <end position="102"/>
    </location>
</feature>
<sequence>MAASPHMTLAIFIIFLAATSPCLARARIVPGEQYSRVNDKSSIATTSHTSASSIMTTSTSSPQSMVQRLAVPSPPATEVDYPESSGYIPQGSVPSPGIGHHK</sequence>
<name>A0AAV5FM25_ELECO</name>
<dbReference type="Proteomes" id="UP001054889">
    <property type="component" value="Unassembled WGS sequence"/>
</dbReference>
<proteinExistence type="predicted"/>
<keyword evidence="2" id="KW-0732">Signal</keyword>
<evidence type="ECO:0000313" key="4">
    <source>
        <dbReference type="Proteomes" id="UP001054889"/>
    </source>
</evidence>